<protein>
    <recommendedName>
        <fullName evidence="4">Helix-turn-helix domain-containing protein</fullName>
    </recommendedName>
</protein>
<reference evidence="2" key="1">
    <citation type="submission" date="2022-05" db="EMBL/GenBank/DDBJ databases">
        <authorList>
            <person name="Jo J.-H."/>
            <person name="Im W.-T."/>
        </authorList>
    </citation>
    <scope>NUCLEOTIDE SEQUENCE</scope>
    <source>
        <strain evidence="2">RB56-2</strain>
    </source>
</reference>
<dbReference type="Proteomes" id="UP001165383">
    <property type="component" value="Unassembled WGS sequence"/>
</dbReference>
<evidence type="ECO:0000256" key="1">
    <source>
        <dbReference type="SAM" id="MobiDB-lite"/>
    </source>
</evidence>
<comment type="caution">
    <text evidence="2">The sequence shown here is derived from an EMBL/GenBank/DDBJ whole genome shotgun (WGS) entry which is preliminary data.</text>
</comment>
<name>A0ABT0S9W4_9SPHN</name>
<dbReference type="EMBL" id="JAMGBB010000001">
    <property type="protein sequence ID" value="MCL6741196.1"/>
    <property type="molecule type" value="Genomic_DNA"/>
</dbReference>
<evidence type="ECO:0000313" key="2">
    <source>
        <dbReference type="EMBL" id="MCL6741196.1"/>
    </source>
</evidence>
<gene>
    <name evidence="2" type="ORF">LZ518_08640</name>
</gene>
<feature type="region of interest" description="Disordered" evidence="1">
    <location>
        <begin position="159"/>
        <end position="191"/>
    </location>
</feature>
<proteinExistence type="predicted"/>
<keyword evidence="3" id="KW-1185">Reference proteome</keyword>
<evidence type="ECO:0008006" key="4">
    <source>
        <dbReference type="Google" id="ProtNLM"/>
    </source>
</evidence>
<organism evidence="2 3">
    <name type="scientific">Sphingomonas brevis</name>
    <dbReference type="NCBI Taxonomy" id="2908206"/>
    <lineage>
        <taxon>Bacteria</taxon>
        <taxon>Pseudomonadati</taxon>
        <taxon>Pseudomonadota</taxon>
        <taxon>Alphaproteobacteria</taxon>
        <taxon>Sphingomonadales</taxon>
        <taxon>Sphingomonadaceae</taxon>
        <taxon>Sphingomonas</taxon>
    </lineage>
</organism>
<dbReference type="RefSeq" id="WP_249915597.1">
    <property type="nucleotide sequence ID" value="NZ_JAMGBB010000001.1"/>
</dbReference>
<accession>A0ABT0S9W4</accession>
<sequence length="191" mass="21292">MDYPLGDEASGPLVFAPVAVKPRHDGWTAERQRAFIAVLAETGCVSEACAEVGITPRSAYRLREHPKAKAFCEAWDHALSFASARLTSIAFERAVHGSVERIYRNGELVEERRKPSDKLLMWLLGQVDPAGFGWLNRMPGGAPDLSYYKLQHARKQMPKELRKLSDIDGDDCPAVPNRASDLDPYEEEQPA</sequence>
<evidence type="ECO:0000313" key="3">
    <source>
        <dbReference type="Proteomes" id="UP001165383"/>
    </source>
</evidence>